<dbReference type="InterPro" id="IPR016181">
    <property type="entry name" value="Acyl_CoA_acyltransferase"/>
</dbReference>
<keyword evidence="6" id="KW-1185">Reference proteome</keyword>
<evidence type="ECO:0000259" key="4">
    <source>
        <dbReference type="PROSITE" id="PS51186"/>
    </source>
</evidence>
<evidence type="ECO:0000256" key="1">
    <source>
        <dbReference type="ARBA" id="ARBA00022679"/>
    </source>
</evidence>
<keyword evidence="2" id="KW-0012">Acyltransferase</keyword>
<dbReference type="RefSeq" id="WP_116686432.1">
    <property type="nucleotide sequence ID" value="NZ_CAWNYD010000002.1"/>
</dbReference>
<dbReference type="PROSITE" id="PS51186">
    <property type="entry name" value="GNAT"/>
    <property type="match status" value="1"/>
</dbReference>
<dbReference type="GO" id="GO:0016747">
    <property type="term" value="F:acyltransferase activity, transferring groups other than amino-acyl groups"/>
    <property type="evidence" value="ECO:0007669"/>
    <property type="project" value="InterPro"/>
</dbReference>
<dbReference type="SUPFAM" id="SSF55729">
    <property type="entry name" value="Acyl-CoA N-acyltransferases (Nat)"/>
    <property type="match status" value="1"/>
</dbReference>
<protein>
    <submittedName>
        <fullName evidence="5">N-acetyltransferase</fullName>
    </submittedName>
</protein>
<organism evidence="5 6">
    <name type="scientific">Pelagibaculum spongiae</name>
    <dbReference type="NCBI Taxonomy" id="2080658"/>
    <lineage>
        <taxon>Bacteria</taxon>
        <taxon>Pseudomonadati</taxon>
        <taxon>Pseudomonadota</taxon>
        <taxon>Gammaproteobacteria</taxon>
        <taxon>Oceanospirillales</taxon>
        <taxon>Pelagibaculum</taxon>
    </lineage>
</organism>
<gene>
    <name evidence="5" type="ORF">DC094_07135</name>
</gene>
<feature type="domain" description="N-acetyltransferase" evidence="4">
    <location>
        <begin position="10"/>
        <end position="174"/>
    </location>
</feature>
<sequence length="174" mass="19712">MIPTLKSNRIILRPYQQSDAKTVQKLAGQKIIAEMTANIPHPYLDGMAEDWISKHVQWFNDRETIVLAIELVDSGSLIGTISITQINGAAGNLGYWLGVPYWGKGYCTEAAALLIEYGFNEFDLDLIYARHLPENPASGKVMIKNGFTYKNDVLVGDRELKHYELPRSEWRKIK</sequence>
<dbReference type="Proteomes" id="UP000244906">
    <property type="component" value="Unassembled WGS sequence"/>
</dbReference>
<evidence type="ECO:0000256" key="2">
    <source>
        <dbReference type="ARBA" id="ARBA00023315"/>
    </source>
</evidence>
<accession>A0A2V1GWH6</accession>
<comment type="caution">
    <text evidence="5">The sequence shown here is derived from an EMBL/GenBank/DDBJ whole genome shotgun (WGS) entry which is preliminary data.</text>
</comment>
<dbReference type="PANTHER" id="PTHR43792">
    <property type="entry name" value="GNAT FAMILY, PUTATIVE (AFU_ORTHOLOGUE AFUA_3G00765)-RELATED-RELATED"/>
    <property type="match status" value="1"/>
</dbReference>
<dbReference type="EMBL" id="QDDL01000002">
    <property type="protein sequence ID" value="PVZ70360.1"/>
    <property type="molecule type" value="Genomic_DNA"/>
</dbReference>
<evidence type="ECO:0000256" key="3">
    <source>
        <dbReference type="ARBA" id="ARBA00038502"/>
    </source>
</evidence>
<proteinExistence type="inferred from homology"/>
<evidence type="ECO:0000313" key="6">
    <source>
        <dbReference type="Proteomes" id="UP000244906"/>
    </source>
</evidence>
<comment type="similarity">
    <text evidence="3">Belongs to the acetyltransferase family. RimJ subfamily.</text>
</comment>
<dbReference type="Gene3D" id="3.40.630.30">
    <property type="match status" value="1"/>
</dbReference>
<name>A0A2V1GWH6_9GAMM</name>
<dbReference type="InterPro" id="IPR051531">
    <property type="entry name" value="N-acetyltransferase"/>
</dbReference>
<dbReference type="Pfam" id="PF13302">
    <property type="entry name" value="Acetyltransf_3"/>
    <property type="match status" value="1"/>
</dbReference>
<dbReference type="InterPro" id="IPR000182">
    <property type="entry name" value="GNAT_dom"/>
</dbReference>
<dbReference type="OrthoDB" id="9801656at2"/>
<dbReference type="PANTHER" id="PTHR43792:SF8">
    <property type="entry name" value="[RIBOSOMAL PROTEIN US5]-ALANINE N-ACETYLTRANSFERASE"/>
    <property type="match status" value="1"/>
</dbReference>
<keyword evidence="1 5" id="KW-0808">Transferase</keyword>
<dbReference type="AlphaFoldDB" id="A0A2V1GWH6"/>
<reference evidence="5 6" key="1">
    <citation type="submission" date="2018-04" db="EMBL/GenBank/DDBJ databases">
        <title>Thalassorhabdus spongiae gen. nov., sp. nov., isolated from a marine sponge in South-West Iceland.</title>
        <authorList>
            <person name="Knobloch S."/>
            <person name="Daussin A."/>
            <person name="Johannsson R."/>
            <person name="Marteinsson V.T."/>
        </authorList>
    </citation>
    <scope>NUCLEOTIDE SEQUENCE [LARGE SCALE GENOMIC DNA]</scope>
    <source>
        <strain evidence="5 6">Hp12</strain>
    </source>
</reference>
<evidence type="ECO:0000313" key="5">
    <source>
        <dbReference type="EMBL" id="PVZ70360.1"/>
    </source>
</evidence>